<comment type="similarity">
    <text evidence="2">Belongs to the major facilitator superfamily. Monocarboxylate porter (TC 2.A.1.13) family.</text>
</comment>
<name>A0ABR4NP05_9SACH</name>
<dbReference type="Pfam" id="PF07690">
    <property type="entry name" value="MFS_1"/>
    <property type="match status" value="1"/>
</dbReference>
<feature type="transmembrane region" description="Helical" evidence="3">
    <location>
        <begin position="250"/>
        <end position="270"/>
    </location>
</feature>
<accession>A0ABR4NP05</accession>
<evidence type="ECO:0000256" key="1">
    <source>
        <dbReference type="ARBA" id="ARBA00004141"/>
    </source>
</evidence>
<dbReference type="Proteomes" id="UP001623330">
    <property type="component" value="Unassembled WGS sequence"/>
</dbReference>
<reference evidence="4 5" key="1">
    <citation type="submission" date="2024-05" db="EMBL/GenBank/DDBJ databases">
        <title>Long read based assembly of the Candida bracarensis genome reveals expanded adhesin content.</title>
        <authorList>
            <person name="Marcet-Houben M."/>
            <person name="Ksiezopolska E."/>
            <person name="Gabaldon T."/>
        </authorList>
    </citation>
    <scope>NUCLEOTIDE SEQUENCE [LARGE SCALE GENOMIC DNA]</scope>
    <source>
        <strain evidence="4 5">CBM6</strain>
    </source>
</reference>
<keyword evidence="3" id="KW-0472">Membrane</keyword>
<dbReference type="PANTHER" id="PTHR11360:SF315">
    <property type="entry name" value="TRANSPORTER MCH2-RELATED"/>
    <property type="match status" value="1"/>
</dbReference>
<feature type="transmembrane region" description="Helical" evidence="3">
    <location>
        <begin position="393"/>
        <end position="413"/>
    </location>
</feature>
<evidence type="ECO:0000256" key="3">
    <source>
        <dbReference type="SAM" id="Phobius"/>
    </source>
</evidence>
<dbReference type="SUPFAM" id="SSF103473">
    <property type="entry name" value="MFS general substrate transporter"/>
    <property type="match status" value="1"/>
</dbReference>
<organism evidence="4 5">
    <name type="scientific">Nakaseomyces bracarensis</name>
    <dbReference type="NCBI Taxonomy" id="273131"/>
    <lineage>
        <taxon>Eukaryota</taxon>
        <taxon>Fungi</taxon>
        <taxon>Dikarya</taxon>
        <taxon>Ascomycota</taxon>
        <taxon>Saccharomycotina</taxon>
        <taxon>Saccharomycetes</taxon>
        <taxon>Saccharomycetales</taxon>
        <taxon>Saccharomycetaceae</taxon>
        <taxon>Nakaseomyces</taxon>
    </lineage>
</organism>
<keyword evidence="5" id="KW-1185">Reference proteome</keyword>
<protein>
    <submittedName>
        <fullName evidence="4">Transporter ESBP6</fullName>
    </submittedName>
</protein>
<keyword evidence="3" id="KW-1133">Transmembrane helix</keyword>
<dbReference type="PANTHER" id="PTHR11360">
    <property type="entry name" value="MONOCARBOXYLATE TRANSPORTER"/>
    <property type="match status" value="1"/>
</dbReference>
<feature type="transmembrane region" description="Helical" evidence="3">
    <location>
        <begin position="88"/>
        <end position="119"/>
    </location>
</feature>
<comment type="subcellular location">
    <subcellularLocation>
        <location evidence="1">Membrane</location>
        <topology evidence="1">Multi-pass membrane protein</topology>
    </subcellularLocation>
</comment>
<gene>
    <name evidence="4" type="ORF">RNJ44_01860</name>
</gene>
<evidence type="ECO:0000256" key="2">
    <source>
        <dbReference type="ARBA" id="ARBA00006727"/>
    </source>
</evidence>
<feature type="transmembrane region" description="Helical" evidence="3">
    <location>
        <begin position="368"/>
        <end position="387"/>
    </location>
</feature>
<dbReference type="InterPro" id="IPR036259">
    <property type="entry name" value="MFS_trans_sf"/>
</dbReference>
<dbReference type="Gene3D" id="1.20.1250.20">
    <property type="entry name" value="MFS general substrate transporter like domains"/>
    <property type="match status" value="2"/>
</dbReference>
<feature type="transmembrane region" description="Helical" evidence="3">
    <location>
        <begin position="425"/>
        <end position="451"/>
    </location>
</feature>
<feature type="transmembrane region" description="Helical" evidence="3">
    <location>
        <begin position="218"/>
        <end position="238"/>
    </location>
</feature>
<keyword evidence="3" id="KW-0812">Transmembrane</keyword>
<evidence type="ECO:0000313" key="5">
    <source>
        <dbReference type="Proteomes" id="UP001623330"/>
    </source>
</evidence>
<feature type="transmembrane region" description="Helical" evidence="3">
    <location>
        <begin position="308"/>
        <end position="331"/>
    </location>
</feature>
<feature type="transmembrane region" description="Helical" evidence="3">
    <location>
        <begin position="463"/>
        <end position="483"/>
    </location>
</feature>
<dbReference type="CDD" id="cd17352">
    <property type="entry name" value="MFS_MCT_SLC16"/>
    <property type="match status" value="1"/>
</dbReference>
<feature type="transmembrane region" description="Helical" evidence="3">
    <location>
        <begin position="158"/>
        <end position="179"/>
    </location>
</feature>
<dbReference type="InterPro" id="IPR050327">
    <property type="entry name" value="Proton-linked_MCT"/>
</dbReference>
<comment type="caution">
    <text evidence="4">The sequence shown here is derived from an EMBL/GenBank/DDBJ whole genome shotgun (WGS) entry which is preliminary data.</text>
</comment>
<feature type="transmembrane region" description="Helical" evidence="3">
    <location>
        <begin position="191"/>
        <end position="212"/>
    </location>
</feature>
<evidence type="ECO:0000313" key="4">
    <source>
        <dbReference type="EMBL" id="KAL3229724.1"/>
    </source>
</evidence>
<dbReference type="InterPro" id="IPR011701">
    <property type="entry name" value="MFS"/>
</dbReference>
<proteinExistence type="inferred from homology"/>
<sequence>MGSKSVWDAMTDDGVSIVETWYPMDFPRSGSRLQEEEDNKILESHFELADAIRLQDNNDLESNESITTLRRVFTVQEDGLDLPPDGGYGWVCVLCVFLAMFSTWGCNAGFGIFLGFYFNNDTFPGATKYDYALIAGLTGALGQGMAPFAMILMRLFGIKGAMLIGDALLLSGFLLASYATKIWQLYLTQGVLAGCSIAVASVPATVVLPGWFLKKRAVAVGLSLLGTGVGGVVYGLAVNKLIQTHGDTKLALRVLAITCSVTVFVAAMLVKERNPRKSVGLRSPSLVLQQFQKMFTINLIRRPQILLVAWWFSFSFLGYVVMVFTLSPYAIARGMTPHNASTLTALLNAAQCIGRPSMGLAGDRFGRINITILLTASLVIFLFAFWIPAHTFVQLIIFSLLVGIGVGVANVFNSVLTADLVEPDMFLPAWAFVCYNSSPLGLVGEVIAQALVIEHTSHVNPYIHTQIFAGCCFVAALLLALALREYSVRLRYQLKLREVIKDIEHLDESLDDKKQYIVSLGKLQELEKSKKYCEVVLAKTMWGYFSRMVKPLVI</sequence>
<dbReference type="EMBL" id="JBEVYD010000011">
    <property type="protein sequence ID" value="KAL3229724.1"/>
    <property type="molecule type" value="Genomic_DNA"/>
</dbReference>
<feature type="transmembrane region" description="Helical" evidence="3">
    <location>
        <begin position="131"/>
        <end position="152"/>
    </location>
</feature>